<dbReference type="FunFam" id="1.10.3130.10:FF:000003">
    <property type="entry name" value="Serine acetyltransferase"/>
    <property type="match status" value="1"/>
</dbReference>
<evidence type="ECO:0000313" key="15">
    <source>
        <dbReference type="EMBL" id="GAA0300797.1"/>
    </source>
</evidence>
<gene>
    <name evidence="15" type="ORF">GCM10009066_13690</name>
</gene>
<dbReference type="EC" id="2.3.1.30" evidence="4"/>
<dbReference type="GO" id="GO:0009001">
    <property type="term" value="F:serine O-acetyltransferase activity"/>
    <property type="evidence" value="ECO:0007669"/>
    <property type="project" value="UniProtKB-EC"/>
</dbReference>
<keyword evidence="7" id="KW-0028">Amino-acid biosynthesis</keyword>
<feature type="domain" description="Serine acetyltransferase N-terminal" evidence="14">
    <location>
        <begin position="8"/>
        <end position="40"/>
    </location>
</feature>
<dbReference type="Gene3D" id="2.160.10.10">
    <property type="entry name" value="Hexapeptide repeat proteins"/>
    <property type="match status" value="1"/>
</dbReference>
<protein>
    <recommendedName>
        <fullName evidence="5">Serine acetyltransferase</fullName>
        <ecNumber evidence="4">2.3.1.30</ecNumber>
    </recommendedName>
</protein>
<dbReference type="Proteomes" id="UP001500837">
    <property type="component" value="Unassembled WGS sequence"/>
</dbReference>
<keyword evidence="6" id="KW-0963">Cytoplasm</keyword>
<comment type="caution">
    <text evidence="15">The sequence shown here is derived from an EMBL/GenBank/DDBJ whole genome shotgun (WGS) entry which is preliminary data.</text>
</comment>
<dbReference type="InterPro" id="IPR042122">
    <property type="entry name" value="Ser_AcTrfase_N_sf"/>
</dbReference>
<dbReference type="InterPro" id="IPR018357">
    <property type="entry name" value="Hexapep_transf_CS"/>
</dbReference>
<dbReference type="NCBIfam" id="TIGR01172">
    <property type="entry name" value="cysE"/>
    <property type="match status" value="1"/>
</dbReference>
<comment type="subcellular location">
    <subcellularLocation>
        <location evidence="1">Cytoplasm</location>
    </subcellularLocation>
</comment>
<dbReference type="InterPro" id="IPR005881">
    <property type="entry name" value="Ser_O-AcTrfase"/>
</dbReference>
<evidence type="ECO:0000256" key="12">
    <source>
        <dbReference type="ARBA" id="ARBA00049486"/>
    </source>
</evidence>
<evidence type="ECO:0000256" key="6">
    <source>
        <dbReference type="ARBA" id="ARBA00022490"/>
    </source>
</evidence>
<dbReference type="InterPro" id="IPR010493">
    <property type="entry name" value="Ser_AcTrfase_N"/>
</dbReference>
<feature type="region of interest" description="Disordered" evidence="13">
    <location>
        <begin position="166"/>
        <end position="214"/>
    </location>
</feature>
<keyword evidence="16" id="KW-1185">Reference proteome</keyword>
<evidence type="ECO:0000259" key="14">
    <source>
        <dbReference type="Pfam" id="PF06426"/>
    </source>
</evidence>
<dbReference type="NCBIfam" id="NF041874">
    <property type="entry name" value="EPS_EpsC"/>
    <property type="match status" value="1"/>
</dbReference>
<evidence type="ECO:0000256" key="2">
    <source>
        <dbReference type="ARBA" id="ARBA00004876"/>
    </source>
</evidence>
<evidence type="ECO:0000256" key="4">
    <source>
        <dbReference type="ARBA" id="ARBA00013266"/>
    </source>
</evidence>
<dbReference type="GO" id="GO:0006535">
    <property type="term" value="P:cysteine biosynthetic process from serine"/>
    <property type="evidence" value="ECO:0007669"/>
    <property type="project" value="InterPro"/>
</dbReference>
<dbReference type="PROSITE" id="PS00101">
    <property type="entry name" value="HEXAPEP_TRANSFERASES"/>
    <property type="match status" value="1"/>
</dbReference>
<keyword evidence="10" id="KW-0198">Cysteine biosynthesis</keyword>
<dbReference type="FunFam" id="2.160.10.10:FF:000007">
    <property type="entry name" value="Serine acetyltransferase"/>
    <property type="match status" value="1"/>
</dbReference>
<dbReference type="PANTHER" id="PTHR42811">
    <property type="entry name" value="SERINE ACETYLTRANSFERASE"/>
    <property type="match status" value="1"/>
</dbReference>
<dbReference type="InterPro" id="IPR045304">
    <property type="entry name" value="LbH_SAT"/>
</dbReference>
<keyword evidence="8" id="KW-0808">Transferase</keyword>
<evidence type="ECO:0000256" key="8">
    <source>
        <dbReference type="ARBA" id="ARBA00022679"/>
    </source>
</evidence>
<evidence type="ECO:0000256" key="3">
    <source>
        <dbReference type="ARBA" id="ARBA00007274"/>
    </source>
</evidence>
<evidence type="ECO:0000256" key="7">
    <source>
        <dbReference type="ARBA" id="ARBA00022605"/>
    </source>
</evidence>
<evidence type="ECO:0000256" key="10">
    <source>
        <dbReference type="ARBA" id="ARBA00023192"/>
    </source>
</evidence>
<keyword evidence="9" id="KW-0677">Repeat</keyword>
<name>A0AAV3S7M9_9EURY</name>
<dbReference type="PIRSF" id="PIRSF000441">
    <property type="entry name" value="CysE"/>
    <property type="match status" value="1"/>
</dbReference>
<dbReference type="Gene3D" id="1.10.3130.10">
    <property type="entry name" value="serine acetyltransferase, domain 1"/>
    <property type="match status" value="1"/>
</dbReference>
<dbReference type="InterPro" id="IPR011004">
    <property type="entry name" value="Trimer_LpxA-like_sf"/>
</dbReference>
<keyword evidence="11" id="KW-0012">Acyltransferase</keyword>
<reference evidence="15 16" key="1">
    <citation type="journal article" date="2019" name="Int. J. Syst. Evol. Microbiol.">
        <title>The Global Catalogue of Microorganisms (GCM) 10K type strain sequencing project: providing services to taxonomists for standard genome sequencing and annotation.</title>
        <authorList>
            <consortium name="The Broad Institute Genomics Platform"/>
            <consortium name="The Broad Institute Genome Sequencing Center for Infectious Disease"/>
            <person name="Wu L."/>
            <person name="Ma J."/>
        </authorList>
    </citation>
    <scope>NUCLEOTIDE SEQUENCE [LARGE SCALE GENOMIC DNA]</scope>
    <source>
        <strain evidence="15 16">JCM 16330</strain>
    </source>
</reference>
<dbReference type="EMBL" id="BAAABL010000042">
    <property type="protein sequence ID" value="GAA0300797.1"/>
    <property type="molecule type" value="Genomic_DNA"/>
</dbReference>
<comment type="pathway">
    <text evidence="2">Amino-acid biosynthesis; L-cysteine biosynthesis; L-cysteine from L-serine: step 1/2.</text>
</comment>
<dbReference type="AlphaFoldDB" id="A0AAV3S7M9"/>
<comment type="similarity">
    <text evidence="3">Belongs to the transferase hexapeptide repeat family.</text>
</comment>
<dbReference type="Pfam" id="PF00132">
    <property type="entry name" value="Hexapep"/>
    <property type="match status" value="1"/>
</dbReference>
<evidence type="ECO:0000313" key="16">
    <source>
        <dbReference type="Proteomes" id="UP001500837"/>
    </source>
</evidence>
<organism evidence="15 16">
    <name type="scientific">Halarchaeum salinum</name>
    <dbReference type="NCBI Taxonomy" id="489912"/>
    <lineage>
        <taxon>Archaea</taxon>
        <taxon>Methanobacteriati</taxon>
        <taxon>Methanobacteriota</taxon>
        <taxon>Stenosarchaea group</taxon>
        <taxon>Halobacteria</taxon>
        <taxon>Halobacteriales</taxon>
        <taxon>Halobacteriaceae</taxon>
    </lineage>
</organism>
<comment type="catalytic activity">
    <reaction evidence="12">
        <text>L-serine + acetyl-CoA = O-acetyl-L-serine + CoA</text>
        <dbReference type="Rhea" id="RHEA:24560"/>
        <dbReference type="ChEBI" id="CHEBI:33384"/>
        <dbReference type="ChEBI" id="CHEBI:57287"/>
        <dbReference type="ChEBI" id="CHEBI:57288"/>
        <dbReference type="ChEBI" id="CHEBI:58340"/>
        <dbReference type="EC" id="2.3.1.30"/>
    </reaction>
</comment>
<dbReference type="InterPro" id="IPR001451">
    <property type="entry name" value="Hexapep"/>
</dbReference>
<dbReference type="Pfam" id="PF06426">
    <property type="entry name" value="SATase_N"/>
    <property type="match status" value="1"/>
</dbReference>
<evidence type="ECO:0000256" key="11">
    <source>
        <dbReference type="ARBA" id="ARBA00023315"/>
    </source>
</evidence>
<dbReference type="GO" id="GO:0005737">
    <property type="term" value="C:cytoplasm"/>
    <property type="evidence" value="ECO:0007669"/>
    <property type="project" value="UniProtKB-SubCell"/>
</dbReference>
<dbReference type="SUPFAM" id="SSF51161">
    <property type="entry name" value="Trimeric LpxA-like enzymes"/>
    <property type="match status" value="1"/>
</dbReference>
<accession>A0AAV3S7M9</accession>
<dbReference type="InterPro" id="IPR053376">
    <property type="entry name" value="Serine_acetyltransferase"/>
</dbReference>
<proteinExistence type="inferred from homology"/>
<evidence type="ECO:0000256" key="9">
    <source>
        <dbReference type="ARBA" id="ARBA00022737"/>
    </source>
</evidence>
<evidence type="ECO:0000256" key="1">
    <source>
        <dbReference type="ARBA" id="ARBA00004496"/>
    </source>
</evidence>
<dbReference type="CDD" id="cd03354">
    <property type="entry name" value="LbH_SAT"/>
    <property type="match status" value="1"/>
</dbReference>
<sequence>MTTVGSLARFRADVEAVVEADPAAKSRLEVLLCYPGLHAVWAHVLTHALWEDGERLLARIVSQLVRWLTGVEIHPGAELGDRVVIDHGMGVVIGETAVVGDDVHMYHGVTLGGADKRPVKRHPTVGDGVTIGADATLLGDIEIGDGAKVGAGAVVTSDVEPGATMIGVPAERVDRDAEDPEVATPDDTTNGGDAETADDDPIGDGAATSNDTEE</sequence>
<evidence type="ECO:0000256" key="5">
    <source>
        <dbReference type="ARBA" id="ARBA00018522"/>
    </source>
</evidence>
<evidence type="ECO:0000256" key="13">
    <source>
        <dbReference type="SAM" id="MobiDB-lite"/>
    </source>
</evidence>